<sequence length="699" mass="77619">MRMAHSLKLLLALLLLRLESGSGFKSSHSGCIWRDTPPLSPLRVASSTWATSNDGLAASRRASIVSSPTDARAQKAKAPLVDSTLLRFLSSQKKSGSLVPPNSATGQLKSASTYADSLAEEETVAEVEVQSIAPDSLMEADLTPTTEIDEAQKSIESQSWLSQYNAQKVALKLQALGVDETTSLNTGKVVQDYVLARVTRRRIRKFLQERDASWEAGNPLPFDRSGMKENISPSTTSNYDLDGVLSVMTEYGLTGIDISAIFSHTPSVAMMKARSVKNEASHADFGPDQKGFTLAEALESALVGLLGDTLNLRRYDARKVLRACPGLLTSRGSESAQKVVNLMVSLGSSTNAIARDKTALPVLLSRSPALIFRLVAFLSSAQFKVPLSAIGPILRQKQSREMLDAVAPLRKPLTLGNELDETTNKNLTDSEAESEILGYFKLDNTLRKQNIERSYQSMETIANVLRLSAGIRDFRQILSSYPHMFFLNVTDILHVTNFLKDEAGMTREDVGKAIQSFPTLLEQDVDKMRAVVEQLQILEVEEDALPAMLRSFPATLLLDTERDVAPVVSFLRDIGIRNIGRFVTRLPPVLGYSVENDLQPKWNFLKEVCQFDYFEVARFPAYFSYPLERVIKMRYNYLKDCKDIPIQFVRVDDVLRFGDRDFATEIALDDDNGAAFAKYVEENSSASRSTRTRQKNKKR</sequence>
<keyword evidence="2" id="KW-0809">Transit peptide</keyword>
<comment type="similarity">
    <text evidence="1">Belongs to the mTERF family.</text>
</comment>
<name>A0ABD3QIP0_9STRA</name>
<organism evidence="4 5">
    <name type="scientific">Cyclotella atomus</name>
    <dbReference type="NCBI Taxonomy" id="382360"/>
    <lineage>
        <taxon>Eukaryota</taxon>
        <taxon>Sar</taxon>
        <taxon>Stramenopiles</taxon>
        <taxon>Ochrophyta</taxon>
        <taxon>Bacillariophyta</taxon>
        <taxon>Coscinodiscophyceae</taxon>
        <taxon>Thalassiosirophycidae</taxon>
        <taxon>Stephanodiscales</taxon>
        <taxon>Stephanodiscaceae</taxon>
        <taxon>Cyclotella</taxon>
    </lineage>
</organism>
<dbReference type="EMBL" id="JALLPJ020000175">
    <property type="protein sequence ID" value="KAL3799852.1"/>
    <property type="molecule type" value="Genomic_DNA"/>
</dbReference>
<evidence type="ECO:0000313" key="5">
    <source>
        <dbReference type="Proteomes" id="UP001530400"/>
    </source>
</evidence>
<dbReference type="Gene3D" id="1.25.70.10">
    <property type="entry name" value="Transcription termination factor 3, mitochondrial"/>
    <property type="match status" value="2"/>
</dbReference>
<comment type="caution">
    <text evidence="4">The sequence shown here is derived from an EMBL/GenBank/DDBJ whole genome shotgun (WGS) entry which is preliminary data.</text>
</comment>
<feature type="chain" id="PRO_5044805745" description="mTERF domain-containing protein 1, mitochondrial" evidence="3">
    <location>
        <begin position="24"/>
        <end position="699"/>
    </location>
</feature>
<gene>
    <name evidence="4" type="ORF">ACHAWO_009973</name>
</gene>
<evidence type="ECO:0008006" key="6">
    <source>
        <dbReference type="Google" id="ProtNLM"/>
    </source>
</evidence>
<evidence type="ECO:0000256" key="1">
    <source>
        <dbReference type="ARBA" id="ARBA00007692"/>
    </source>
</evidence>
<reference evidence="4 5" key="1">
    <citation type="submission" date="2024-10" db="EMBL/GenBank/DDBJ databases">
        <title>Updated reference genomes for cyclostephanoid diatoms.</title>
        <authorList>
            <person name="Roberts W.R."/>
            <person name="Alverson A.J."/>
        </authorList>
    </citation>
    <scope>NUCLEOTIDE SEQUENCE [LARGE SCALE GENOMIC DNA]</scope>
    <source>
        <strain evidence="4 5">AJA010-31</strain>
    </source>
</reference>
<dbReference type="InterPro" id="IPR038538">
    <property type="entry name" value="MTERF_sf"/>
</dbReference>
<evidence type="ECO:0000256" key="2">
    <source>
        <dbReference type="ARBA" id="ARBA00022946"/>
    </source>
</evidence>
<dbReference type="PANTHER" id="PTHR13068">
    <property type="entry name" value="CGI-12 PROTEIN-RELATED"/>
    <property type="match status" value="1"/>
</dbReference>
<dbReference type="Proteomes" id="UP001530400">
    <property type="component" value="Unassembled WGS sequence"/>
</dbReference>
<evidence type="ECO:0000313" key="4">
    <source>
        <dbReference type="EMBL" id="KAL3799852.1"/>
    </source>
</evidence>
<dbReference type="Pfam" id="PF02536">
    <property type="entry name" value="mTERF"/>
    <property type="match status" value="1"/>
</dbReference>
<proteinExistence type="inferred from homology"/>
<keyword evidence="5" id="KW-1185">Reference proteome</keyword>
<feature type="signal peptide" evidence="3">
    <location>
        <begin position="1"/>
        <end position="23"/>
    </location>
</feature>
<dbReference type="AlphaFoldDB" id="A0ABD3QIP0"/>
<keyword evidence="3" id="KW-0732">Signal</keyword>
<dbReference type="SMART" id="SM00733">
    <property type="entry name" value="Mterf"/>
    <property type="match status" value="6"/>
</dbReference>
<protein>
    <recommendedName>
        <fullName evidence="6">mTERF domain-containing protein 1, mitochondrial</fullName>
    </recommendedName>
</protein>
<dbReference type="InterPro" id="IPR003690">
    <property type="entry name" value="MTERF"/>
</dbReference>
<evidence type="ECO:0000256" key="3">
    <source>
        <dbReference type="SAM" id="SignalP"/>
    </source>
</evidence>
<dbReference type="PANTHER" id="PTHR13068:SF151">
    <property type="entry name" value="TRANSCRIPTION TERMINATION FACTOR MTERF9, CHLOROPLASTIC"/>
    <property type="match status" value="1"/>
</dbReference>
<accession>A0ABD3QIP0</accession>